<accession>A0A923S1B1</accession>
<reference evidence="2" key="1">
    <citation type="submission" date="2020-08" db="EMBL/GenBank/DDBJ databases">
        <title>Ramlibacter sp. GTP1 16S ribosomal RNA gene genome sequencing and assembly.</title>
        <authorList>
            <person name="Kang M."/>
        </authorList>
    </citation>
    <scope>NUCLEOTIDE SEQUENCE</scope>
    <source>
        <strain evidence="2">GTP1</strain>
    </source>
</reference>
<protein>
    <submittedName>
        <fullName evidence="2">Toxin-antitoxin system toxin component, PIN family</fullName>
    </submittedName>
</protein>
<feature type="domain" description="PIN" evidence="1">
    <location>
        <begin position="4"/>
        <end position="114"/>
    </location>
</feature>
<dbReference type="EMBL" id="JACORU010000001">
    <property type="protein sequence ID" value="MBC5764105.1"/>
    <property type="molecule type" value="Genomic_DNA"/>
</dbReference>
<dbReference type="InterPro" id="IPR029060">
    <property type="entry name" value="PIN-like_dom_sf"/>
</dbReference>
<dbReference type="InterPro" id="IPR002716">
    <property type="entry name" value="PIN_dom"/>
</dbReference>
<dbReference type="Proteomes" id="UP000596827">
    <property type="component" value="Unassembled WGS sequence"/>
</dbReference>
<keyword evidence="3" id="KW-1185">Reference proteome</keyword>
<dbReference type="AlphaFoldDB" id="A0A923S1B1"/>
<dbReference type="NCBIfam" id="TIGR00305">
    <property type="entry name" value="putative toxin-antitoxin system toxin component, PIN family"/>
    <property type="match status" value="1"/>
</dbReference>
<organism evidence="2 3">
    <name type="scientific">Ramlibacter albus</name>
    <dbReference type="NCBI Taxonomy" id="2079448"/>
    <lineage>
        <taxon>Bacteria</taxon>
        <taxon>Pseudomonadati</taxon>
        <taxon>Pseudomonadota</taxon>
        <taxon>Betaproteobacteria</taxon>
        <taxon>Burkholderiales</taxon>
        <taxon>Comamonadaceae</taxon>
        <taxon>Ramlibacter</taxon>
    </lineage>
</organism>
<evidence type="ECO:0000313" key="2">
    <source>
        <dbReference type="EMBL" id="MBC5764105.1"/>
    </source>
</evidence>
<dbReference type="PANTHER" id="PTHR34610">
    <property type="entry name" value="SSL7007 PROTEIN"/>
    <property type="match status" value="1"/>
</dbReference>
<comment type="caution">
    <text evidence="2">The sequence shown here is derived from an EMBL/GenBank/DDBJ whole genome shotgun (WGS) entry which is preliminary data.</text>
</comment>
<sequence>MRPLVIDTNVVLDAFVFSDARTVALVDALDSGRVQWLATQAMRDELERVLAYPHIVKKLEFYGLQPGGVLSRFDRHALLHEEAPRAPVVCKDEDDQKFIDLAVQHRAQLVSKDREVLKMNKRIQKLGCPAVAPAYTGNVNEFSLAAGQ</sequence>
<dbReference type="PANTHER" id="PTHR34610:SF3">
    <property type="entry name" value="SSL7007 PROTEIN"/>
    <property type="match status" value="1"/>
</dbReference>
<dbReference type="Pfam" id="PF13470">
    <property type="entry name" value="PIN_3"/>
    <property type="match status" value="1"/>
</dbReference>
<dbReference type="SUPFAM" id="SSF88723">
    <property type="entry name" value="PIN domain-like"/>
    <property type="match status" value="1"/>
</dbReference>
<evidence type="ECO:0000313" key="3">
    <source>
        <dbReference type="Proteomes" id="UP000596827"/>
    </source>
</evidence>
<evidence type="ECO:0000259" key="1">
    <source>
        <dbReference type="Pfam" id="PF13470"/>
    </source>
</evidence>
<gene>
    <name evidence="2" type="ORF">H8R02_06555</name>
</gene>
<dbReference type="InterPro" id="IPR002850">
    <property type="entry name" value="PIN_toxin-like"/>
</dbReference>
<name>A0A923S1B1_9BURK</name>
<proteinExistence type="predicted"/>
<dbReference type="RefSeq" id="WP_187080505.1">
    <property type="nucleotide sequence ID" value="NZ_JACORU010000001.1"/>
</dbReference>